<dbReference type="AlphaFoldDB" id="A0A1G8LML5"/>
<sequence length="54" mass="5910">MVEDLPPGALESEAARSDEYEIPTDECCFTGCCERGKAFLLEELDREQANKGAA</sequence>
<dbReference type="EMBL" id="FNDT01000014">
    <property type="protein sequence ID" value="SDI56697.1"/>
    <property type="molecule type" value="Genomic_DNA"/>
</dbReference>
<protein>
    <submittedName>
        <fullName evidence="1">Uncharacterized protein</fullName>
    </submittedName>
</protein>
<dbReference type="STRING" id="335973.SAMN04488693_11443"/>
<evidence type="ECO:0000313" key="2">
    <source>
        <dbReference type="Proteomes" id="UP000199258"/>
    </source>
</evidence>
<evidence type="ECO:0000313" key="1">
    <source>
        <dbReference type="EMBL" id="SDI56697.1"/>
    </source>
</evidence>
<gene>
    <name evidence="1" type="ORF">SAMN04488693_11443</name>
</gene>
<dbReference type="RefSeq" id="WP_156929968.1">
    <property type="nucleotide sequence ID" value="NZ_FNDT01000014.1"/>
</dbReference>
<dbReference type="Proteomes" id="UP000199258">
    <property type="component" value="Unassembled WGS sequence"/>
</dbReference>
<organism evidence="1 2">
    <name type="scientific">Arthrobacter subterraneus</name>
    <dbReference type="NCBI Taxonomy" id="335973"/>
    <lineage>
        <taxon>Bacteria</taxon>
        <taxon>Bacillati</taxon>
        <taxon>Actinomycetota</taxon>
        <taxon>Actinomycetes</taxon>
        <taxon>Micrococcales</taxon>
        <taxon>Micrococcaceae</taxon>
        <taxon>Arthrobacter</taxon>
    </lineage>
</organism>
<keyword evidence="2" id="KW-1185">Reference proteome</keyword>
<proteinExistence type="predicted"/>
<name>A0A1G8LML5_9MICC</name>
<reference evidence="1 2" key="1">
    <citation type="submission" date="2016-10" db="EMBL/GenBank/DDBJ databases">
        <authorList>
            <person name="de Groot N.N."/>
        </authorList>
    </citation>
    <scope>NUCLEOTIDE SEQUENCE [LARGE SCALE GENOMIC DNA]</scope>
    <source>
        <strain evidence="1 2">NP_1H</strain>
    </source>
</reference>
<accession>A0A1G8LML5</accession>